<proteinExistence type="predicted"/>
<sequence>MRLQKLICLLFLTYLTQGCQTDSETKSEPVISFNKDIRPILTEHCTGCHGGVSKQAGVSFVYQKEAYARGHSGRLTIKPGDPDGSELIARLETQDISLRMPYNAPPLSEEKIQKLKLWIKQGAKWEKHWAFKKPVKTELPAKMGKTGHPIDQFVEHSLQAQNLQMNPRADKYRQLRRLSLDLIGMPPSLAEIEDFISDNTATAYEKQVDRLLASPHFGERWAAMWLDLARYADSQGYTRDEYRASWPYRDWVIKAFNQNLPYDQFVIKQLAGDLLPNKSMQDLIATSFHRQTPVNSEGGTDDEEFRVIAVMDRVATTWQAINGITMECVQCHSHPYDPIEHEEYYQSLAFFNTTRDADRRHDGPHLLIADDKKMQNKAFDWQIRLNELENVALAQTHKLNNSVNDWTKLPIVKALTDDKTALQDEIFGLKKRLETLDPDKQKYPLMYAKRDLKKREAMLAQLNAANYQPEPMQVVNGEFNHKNTFSAKTRLILTTQALEQKQSVSAIKLSALPLNEKKARHTPEFSVSLDHIDIYKVSKNGQAEKLIIKDFMSLQGESIGDQLRRLAEGNNIGAANGLYSHRLFSPIESIAVFAEPVQLTAGESFEVVIKQYQYRNLNEGMPSELHRFRIAVSSDTGLIEYAKSPERSQLITEYQQVSQQLKPVKGTQLPIMQAQDDYNQRGTALFSRGNFLAKQGPLLKPSTPAIFPSLAEQQKVDRLALANWFFQKEQPLTARVAVNHFWQQLFGRGLVSTVGDFGSSGELPSHPELLDYLALTFQNDYQWDIKKLLKLMVMSETYRQSSDASAADIQQDPQNIWLSRAKKRRLTAEMVRDQALLSSELFNPEMFGKPVMPPQPEGIWGRMGRVIKDWQSAEGKNRYRRAIYTFIKRAYIYPSFLTFDMETREISHGKRIATNTPLQALVTLNDPVYVEASNALGGLLQKDYLANKNIEQTLQQAFLKVTSRPPTPDELSELKQTWLALLQTAEQDQTLAFSQIGTLLFNLDSALTR</sequence>
<evidence type="ECO:0000313" key="5">
    <source>
        <dbReference type="Proteomes" id="UP001163726"/>
    </source>
</evidence>
<accession>A0ABY7AQC8</accession>
<evidence type="ECO:0000259" key="3">
    <source>
        <dbReference type="Pfam" id="PF07635"/>
    </source>
</evidence>
<feature type="domain" description="DUF1553" evidence="2">
    <location>
        <begin position="717"/>
        <end position="976"/>
    </location>
</feature>
<name>A0ABY7AQC8_9ALTE</name>
<dbReference type="Pfam" id="PF07635">
    <property type="entry name" value="PSCyt1"/>
    <property type="match status" value="1"/>
</dbReference>
<keyword evidence="5" id="KW-1185">Reference proteome</keyword>
<feature type="domain" description="DUF1549" evidence="1">
    <location>
        <begin position="149"/>
        <end position="355"/>
    </location>
</feature>
<dbReference type="PANTHER" id="PTHR35889:SF3">
    <property type="entry name" value="F-BOX DOMAIN-CONTAINING PROTEIN"/>
    <property type="match status" value="1"/>
</dbReference>
<feature type="domain" description="Cytochrome C Planctomycete-type" evidence="3">
    <location>
        <begin position="45"/>
        <end position="101"/>
    </location>
</feature>
<dbReference type="InterPro" id="IPR011429">
    <property type="entry name" value="Cyt_c_Planctomycete-type"/>
</dbReference>
<protein>
    <submittedName>
        <fullName evidence="4">PSD1 and planctomycete cytochrome C domain-containing protein</fullName>
    </submittedName>
</protein>
<evidence type="ECO:0000259" key="2">
    <source>
        <dbReference type="Pfam" id="PF07587"/>
    </source>
</evidence>
<dbReference type="InterPro" id="IPR022655">
    <property type="entry name" value="DUF1553"/>
</dbReference>
<evidence type="ECO:0000313" key="4">
    <source>
        <dbReference type="EMBL" id="WAJ71535.1"/>
    </source>
</evidence>
<reference evidence="4" key="1">
    <citation type="submission" date="2022-10" db="EMBL/GenBank/DDBJ databases">
        <title>Catenovulum adriacola sp. nov. isolated in the Harbour of Susak.</title>
        <authorList>
            <person name="Schoch T."/>
            <person name="Reich S.J."/>
            <person name="Stoeferle S."/>
            <person name="Flaiz M."/>
            <person name="Kazda M."/>
            <person name="Riedel C.U."/>
            <person name="Duerre P."/>
        </authorList>
    </citation>
    <scope>NUCLEOTIDE SEQUENCE</scope>
    <source>
        <strain evidence="4">TS8</strain>
    </source>
</reference>
<dbReference type="Pfam" id="PF07587">
    <property type="entry name" value="PSD1"/>
    <property type="match status" value="1"/>
</dbReference>
<dbReference type="InterPro" id="IPR011444">
    <property type="entry name" value="DUF1549"/>
</dbReference>
<dbReference type="PANTHER" id="PTHR35889">
    <property type="entry name" value="CYCLOINULO-OLIGOSACCHARIDE FRUCTANOTRANSFERASE-RELATED"/>
    <property type="match status" value="1"/>
</dbReference>
<dbReference type="RefSeq" id="WP_268076087.1">
    <property type="nucleotide sequence ID" value="NZ_CP109965.1"/>
</dbReference>
<dbReference type="Pfam" id="PF07583">
    <property type="entry name" value="PSCyt2"/>
    <property type="match status" value="1"/>
</dbReference>
<evidence type="ECO:0000259" key="1">
    <source>
        <dbReference type="Pfam" id="PF07583"/>
    </source>
</evidence>
<organism evidence="4 5">
    <name type="scientific">Catenovulum adriaticum</name>
    <dbReference type="NCBI Taxonomy" id="2984846"/>
    <lineage>
        <taxon>Bacteria</taxon>
        <taxon>Pseudomonadati</taxon>
        <taxon>Pseudomonadota</taxon>
        <taxon>Gammaproteobacteria</taxon>
        <taxon>Alteromonadales</taxon>
        <taxon>Alteromonadaceae</taxon>
        <taxon>Catenovulum</taxon>
    </lineage>
</organism>
<dbReference type="PROSITE" id="PS51257">
    <property type="entry name" value="PROKAR_LIPOPROTEIN"/>
    <property type="match status" value="1"/>
</dbReference>
<dbReference type="EMBL" id="CP109965">
    <property type="protein sequence ID" value="WAJ71535.1"/>
    <property type="molecule type" value="Genomic_DNA"/>
</dbReference>
<gene>
    <name evidence="4" type="ORF">OLW01_06990</name>
</gene>
<dbReference type="Proteomes" id="UP001163726">
    <property type="component" value="Chromosome"/>
</dbReference>